<evidence type="ECO:0000256" key="7">
    <source>
        <dbReference type="ARBA" id="ARBA00022722"/>
    </source>
</evidence>
<evidence type="ECO:0000256" key="10">
    <source>
        <dbReference type="ARBA" id="ARBA00022759"/>
    </source>
</evidence>
<evidence type="ECO:0000256" key="3">
    <source>
        <dbReference type="ARBA" id="ARBA00022562"/>
    </source>
</evidence>
<name>A0A8K1WHU8_9VIRU</name>
<evidence type="ECO:0000256" key="8">
    <source>
        <dbReference type="ARBA" id="ARBA00022723"/>
    </source>
</evidence>
<reference evidence="16" key="1">
    <citation type="journal article" date="2022" name="J. Med. Virol.">
        <title>Novel putative pathogenic viruses identified in pangolins by mining metagenomic data.</title>
        <authorList>
            <person name="Ning S."/>
            <person name="Dai Z."/>
            <person name="Zhao C."/>
            <person name="Feng Z."/>
            <person name="Jin K."/>
            <person name="Yang S."/>
            <person name="Shen Q."/>
            <person name="Wang X."/>
            <person name="Sun R."/>
            <person name="Zhang W."/>
        </authorList>
    </citation>
    <scope>NUCLEOTIDE SEQUENCE</scope>
    <source>
        <strain evidence="16">CPGV</strain>
    </source>
</reference>
<dbReference type="GO" id="GO:0016888">
    <property type="term" value="F:DNA endonuclease activity, producing 5'-phosphomonoesters"/>
    <property type="evidence" value="ECO:0007669"/>
    <property type="project" value="InterPro"/>
</dbReference>
<keyword evidence="13" id="KW-0238">DNA-binding</keyword>
<dbReference type="GO" id="GO:0003677">
    <property type="term" value="F:DNA binding"/>
    <property type="evidence" value="ECO:0007669"/>
    <property type="project" value="UniProtKB-KW"/>
</dbReference>
<evidence type="ECO:0000259" key="15">
    <source>
        <dbReference type="Pfam" id="PF08283"/>
    </source>
</evidence>
<evidence type="ECO:0000313" key="16">
    <source>
        <dbReference type="EMBL" id="UGO47154.1"/>
    </source>
</evidence>
<dbReference type="SUPFAM" id="SSF52540">
    <property type="entry name" value="P-loop containing nucleoside triphosphate hydrolases"/>
    <property type="match status" value="1"/>
</dbReference>
<feature type="domain" description="CRESS-DNA virus Rep endonuclease" evidence="14">
    <location>
        <begin position="4"/>
        <end position="101"/>
    </location>
</feature>
<dbReference type="InterPro" id="IPR027417">
    <property type="entry name" value="P-loop_NTPase"/>
</dbReference>
<evidence type="ECO:0000256" key="6">
    <source>
        <dbReference type="ARBA" id="ARBA00022705"/>
    </source>
</evidence>
<dbReference type="Gene3D" id="3.40.1310.20">
    <property type="match status" value="1"/>
</dbReference>
<dbReference type="InterPro" id="IPR022692">
    <property type="entry name" value="Gemini_AL1_REP_central"/>
</dbReference>
<dbReference type="Gene3D" id="3.40.50.300">
    <property type="entry name" value="P-loop containing nucleotide triphosphate hydrolases"/>
    <property type="match status" value="1"/>
</dbReference>
<evidence type="ECO:0000256" key="13">
    <source>
        <dbReference type="ARBA" id="ARBA00023125"/>
    </source>
</evidence>
<keyword evidence="4" id="KW-0808">Transferase</keyword>
<keyword evidence="11" id="KW-0378">Hydrolase</keyword>
<dbReference type="Pfam" id="PF00799">
    <property type="entry name" value="Gemini_AL1"/>
    <property type="match status" value="1"/>
</dbReference>
<dbReference type="PRINTS" id="PR00228">
    <property type="entry name" value="GEMCOATCLVL1"/>
</dbReference>
<dbReference type="InterPro" id="IPR049912">
    <property type="entry name" value="CRESS_DNA_REP"/>
</dbReference>
<evidence type="ECO:0000256" key="9">
    <source>
        <dbReference type="ARBA" id="ARBA00022741"/>
    </source>
</evidence>
<dbReference type="InterPro" id="IPR001301">
    <property type="entry name" value="Gemini_AL1_CLV"/>
</dbReference>
<accession>A0A8K1WHU8</accession>
<keyword evidence="9" id="KW-0547">Nucleotide-binding</keyword>
<dbReference type="GO" id="GO:0042025">
    <property type="term" value="C:host cell nucleus"/>
    <property type="evidence" value="ECO:0007669"/>
    <property type="project" value="UniProtKB-SubCell"/>
</dbReference>
<dbReference type="Pfam" id="PF08283">
    <property type="entry name" value="Gemini_AL1_M"/>
    <property type="match status" value="1"/>
</dbReference>
<protein>
    <recommendedName>
        <fullName evidence="2">Replication-associated protein</fullName>
    </recommendedName>
</protein>
<keyword evidence="6" id="KW-0235">DNA replication</keyword>
<dbReference type="SUPFAM" id="SSF55464">
    <property type="entry name" value="Origin of replication-binding domain, RBD-like"/>
    <property type="match status" value="1"/>
</dbReference>
<organism evidence="16">
    <name type="scientific">Gemykibivirus sp</name>
    <dbReference type="NCBI Taxonomy" id="2749861"/>
    <lineage>
        <taxon>Viruses</taxon>
        <taxon>Monodnaviria</taxon>
        <taxon>Shotokuvirae</taxon>
        <taxon>Cressdnaviricota</taxon>
        <taxon>Repensiviricetes</taxon>
        <taxon>Geplafuvirales</taxon>
        <taxon>Genomoviridae</taxon>
        <taxon>Gemykibivirus</taxon>
    </lineage>
</organism>
<evidence type="ECO:0000256" key="11">
    <source>
        <dbReference type="ARBA" id="ARBA00022801"/>
    </source>
</evidence>
<keyword evidence="5" id="KW-0548">Nucleotidyltransferase</keyword>
<evidence type="ECO:0000256" key="1">
    <source>
        <dbReference type="ARBA" id="ARBA00004147"/>
    </source>
</evidence>
<proteinExistence type="predicted"/>
<keyword evidence="12" id="KW-0190">Covalent protein-DNA linkage</keyword>
<sequence>MTFHCNARYFLLTYSQCGDLDPWAVSNHLGELRGECIVSREAHADGGTHLHAFVDFGRKFRSRRTDIFDVGGYHPNVSTTHTSPRQGFDYACKDGDIVAGGLERPDGGNIDKRESRWHDIVAAESREEFFSMLMEYDPRSLCTQFTQLTKYAEWRYREDPEPYRHPEGMAFDTSGFPELEEWAHEYLRNSTVCGSHRGRSLVLYGPSRMGKTFWARSLGNHAYFGGLFSLQEEVSDVSYAVFDDINGGIAFFPQYKWWLGHQKQFYATDKYKGKQLIHWGKPAIWVSNEDPREQHGSDRDWLEANCIFVYVDQPLFSARANSTSQ</sequence>
<evidence type="ECO:0000256" key="2">
    <source>
        <dbReference type="ARBA" id="ARBA00014531"/>
    </source>
</evidence>
<evidence type="ECO:0000256" key="12">
    <source>
        <dbReference type="ARBA" id="ARBA00023124"/>
    </source>
</evidence>
<keyword evidence="8" id="KW-0479">Metal-binding</keyword>
<dbReference type="GO" id="GO:0046872">
    <property type="term" value="F:metal ion binding"/>
    <property type="evidence" value="ECO:0007669"/>
    <property type="project" value="UniProtKB-KW"/>
</dbReference>
<evidence type="ECO:0000256" key="5">
    <source>
        <dbReference type="ARBA" id="ARBA00022695"/>
    </source>
</evidence>
<evidence type="ECO:0000256" key="4">
    <source>
        <dbReference type="ARBA" id="ARBA00022679"/>
    </source>
</evidence>
<dbReference type="GO" id="GO:0005198">
    <property type="term" value="F:structural molecule activity"/>
    <property type="evidence" value="ECO:0007669"/>
    <property type="project" value="InterPro"/>
</dbReference>
<comment type="subcellular location">
    <subcellularLocation>
        <location evidence="1">Host nucleus</location>
    </subcellularLocation>
</comment>
<evidence type="ECO:0000259" key="14">
    <source>
        <dbReference type="Pfam" id="PF00799"/>
    </source>
</evidence>
<dbReference type="GO" id="GO:0006260">
    <property type="term" value="P:DNA replication"/>
    <property type="evidence" value="ECO:0007669"/>
    <property type="project" value="UniProtKB-KW"/>
</dbReference>
<keyword evidence="7" id="KW-0540">Nuclease</keyword>
<dbReference type="EMBL" id="OL519618">
    <property type="protein sequence ID" value="UGO47154.1"/>
    <property type="molecule type" value="Genomic_DNA"/>
</dbReference>
<dbReference type="GO" id="GO:0000166">
    <property type="term" value="F:nucleotide binding"/>
    <property type="evidence" value="ECO:0007669"/>
    <property type="project" value="UniProtKB-KW"/>
</dbReference>
<dbReference type="GO" id="GO:0016779">
    <property type="term" value="F:nucleotidyltransferase activity"/>
    <property type="evidence" value="ECO:0007669"/>
    <property type="project" value="UniProtKB-KW"/>
</dbReference>
<keyword evidence="10" id="KW-0255">Endonuclease</keyword>
<feature type="domain" description="Geminivirus AL1 replication-associated protein central" evidence="15">
    <location>
        <begin position="112"/>
        <end position="214"/>
    </location>
</feature>
<keyword evidence="3" id="KW-1048">Host nucleus</keyword>